<dbReference type="SMR" id="A2DPU3"/>
<dbReference type="VEuPathDB" id="TrichDB:TVAGG3_0552090"/>
<dbReference type="AlphaFoldDB" id="A2DPU3"/>
<gene>
    <name evidence="2" type="ORF">TVAG_453670</name>
</gene>
<accession>A2DPU3</accession>
<evidence type="ECO:0000313" key="3">
    <source>
        <dbReference type="Proteomes" id="UP000001542"/>
    </source>
</evidence>
<feature type="compositionally biased region" description="Basic and acidic residues" evidence="1">
    <location>
        <begin position="37"/>
        <end position="49"/>
    </location>
</feature>
<feature type="compositionally biased region" description="Low complexity" evidence="1">
    <location>
        <begin position="27"/>
        <end position="36"/>
    </location>
</feature>
<reference evidence="2" key="2">
    <citation type="journal article" date="2007" name="Science">
        <title>Draft genome sequence of the sexually transmitted pathogen Trichomonas vaginalis.</title>
        <authorList>
            <person name="Carlton J.M."/>
            <person name="Hirt R.P."/>
            <person name="Silva J.C."/>
            <person name="Delcher A.L."/>
            <person name="Schatz M."/>
            <person name="Zhao Q."/>
            <person name="Wortman J.R."/>
            <person name="Bidwell S.L."/>
            <person name="Alsmark U.C.M."/>
            <person name="Besteiro S."/>
            <person name="Sicheritz-Ponten T."/>
            <person name="Noel C.J."/>
            <person name="Dacks J.B."/>
            <person name="Foster P.G."/>
            <person name="Simillion C."/>
            <person name="Van de Peer Y."/>
            <person name="Miranda-Saavedra D."/>
            <person name="Barton G.J."/>
            <person name="Westrop G.D."/>
            <person name="Mueller S."/>
            <person name="Dessi D."/>
            <person name="Fiori P.L."/>
            <person name="Ren Q."/>
            <person name="Paulsen I."/>
            <person name="Zhang H."/>
            <person name="Bastida-Corcuera F.D."/>
            <person name="Simoes-Barbosa A."/>
            <person name="Brown M.T."/>
            <person name="Hayes R.D."/>
            <person name="Mukherjee M."/>
            <person name="Okumura C.Y."/>
            <person name="Schneider R."/>
            <person name="Smith A.J."/>
            <person name="Vanacova S."/>
            <person name="Villalvazo M."/>
            <person name="Haas B.J."/>
            <person name="Pertea M."/>
            <person name="Feldblyum T.V."/>
            <person name="Utterback T.R."/>
            <person name="Shu C.L."/>
            <person name="Osoegawa K."/>
            <person name="de Jong P.J."/>
            <person name="Hrdy I."/>
            <person name="Horvathova L."/>
            <person name="Zubacova Z."/>
            <person name="Dolezal P."/>
            <person name="Malik S.B."/>
            <person name="Logsdon J.M. Jr."/>
            <person name="Henze K."/>
            <person name="Gupta A."/>
            <person name="Wang C.C."/>
            <person name="Dunne R.L."/>
            <person name="Upcroft J.A."/>
            <person name="Upcroft P."/>
            <person name="White O."/>
            <person name="Salzberg S.L."/>
            <person name="Tang P."/>
            <person name="Chiu C.-H."/>
            <person name="Lee Y.-S."/>
            <person name="Embley T.M."/>
            <person name="Coombs G.H."/>
            <person name="Mottram J.C."/>
            <person name="Tachezy J."/>
            <person name="Fraser-Liggett C.M."/>
            <person name="Johnson P.J."/>
        </authorList>
    </citation>
    <scope>NUCLEOTIDE SEQUENCE [LARGE SCALE GENOMIC DNA]</scope>
    <source>
        <strain evidence="2">G3</strain>
    </source>
</reference>
<feature type="region of interest" description="Disordered" evidence="1">
    <location>
        <begin position="1"/>
        <end position="61"/>
    </location>
</feature>
<dbReference type="RefSeq" id="XP_001329674.1">
    <property type="nucleotide sequence ID" value="XM_001329639.1"/>
</dbReference>
<evidence type="ECO:0000313" key="2">
    <source>
        <dbReference type="EMBL" id="EAY17539.1"/>
    </source>
</evidence>
<dbReference type="KEGG" id="tva:4775556"/>
<reference evidence="2" key="1">
    <citation type="submission" date="2006-10" db="EMBL/GenBank/DDBJ databases">
        <authorList>
            <person name="Amadeo P."/>
            <person name="Zhao Q."/>
            <person name="Wortman J."/>
            <person name="Fraser-Liggett C."/>
            <person name="Carlton J."/>
        </authorList>
    </citation>
    <scope>NUCLEOTIDE SEQUENCE</scope>
    <source>
        <strain evidence="2">G3</strain>
    </source>
</reference>
<feature type="compositionally biased region" description="Polar residues" evidence="1">
    <location>
        <begin position="142"/>
        <end position="159"/>
    </location>
</feature>
<dbReference type="Proteomes" id="UP000001542">
    <property type="component" value="Unassembled WGS sequence"/>
</dbReference>
<organism evidence="2 3">
    <name type="scientific">Trichomonas vaginalis (strain ATCC PRA-98 / G3)</name>
    <dbReference type="NCBI Taxonomy" id="412133"/>
    <lineage>
        <taxon>Eukaryota</taxon>
        <taxon>Metamonada</taxon>
        <taxon>Parabasalia</taxon>
        <taxon>Trichomonadida</taxon>
        <taxon>Trichomonadidae</taxon>
        <taxon>Trichomonas</taxon>
    </lineage>
</organism>
<evidence type="ECO:0000256" key="1">
    <source>
        <dbReference type="SAM" id="MobiDB-lite"/>
    </source>
</evidence>
<sequence length="235" mass="26694">MEAREGKSTKNKASLNIPRNKEVYVVSSGSSEASDSPNDRPEPKQRNETTKPQNMHSLLLEETRIRLQNFAADVEQYHDEIPEVESPVDDSEEKIPPRKSLLSHVRPQIATPPSKIQHIEKNSSAQKTLNKYVDKKHKKNKSVQSDTSESAPKSPDPQINLTREENAKILVKIYEFYKGKYSKIQILVALHKHAGRIYEAMIALSRNEVDDDPRLLVDTTCVSGSSEDKKKYFVN</sequence>
<feature type="region of interest" description="Disordered" evidence="1">
    <location>
        <begin position="78"/>
        <end position="159"/>
    </location>
</feature>
<feature type="compositionally biased region" description="Acidic residues" evidence="1">
    <location>
        <begin position="82"/>
        <end position="92"/>
    </location>
</feature>
<dbReference type="VEuPathDB" id="TrichDB:TVAG_453670"/>
<dbReference type="EMBL" id="DS113229">
    <property type="protein sequence ID" value="EAY17539.1"/>
    <property type="molecule type" value="Genomic_DNA"/>
</dbReference>
<dbReference type="InParanoid" id="A2DPU3"/>
<name>A2DPU3_TRIV3</name>
<proteinExistence type="predicted"/>
<keyword evidence="3" id="KW-1185">Reference proteome</keyword>
<protein>
    <submittedName>
        <fullName evidence="2">Uncharacterized protein</fullName>
    </submittedName>
</protein>